<accession>A0ABT9VS08</accession>
<reference evidence="1 2" key="1">
    <citation type="submission" date="2023-07" db="EMBL/GenBank/DDBJ databases">
        <title>Genomic Encyclopedia of Type Strains, Phase IV (KMG-IV): sequencing the most valuable type-strain genomes for metagenomic binning, comparative biology and taxonomic classification.</title>
        <authorList>
            <person name="Goeker M."/>
        </authorList>
    </citation>
    <scope>NUCLEOTIDE SEQUENCE [LARGE SCALE GENOMIC DNA]</scope>
    <source>
        <strain evidence="1 2">DSM 19092</strain>
    </source>
</reference>
<keyword evidence="2" id="KW-1185">Reference proteome</keyword>
<evidence type="ECO:0000313" key="1">
    <source>
        <dbReference type="EMBL" id="MDQ0163622.1"/>
    </source>
</evidence>
<evidence type="ECO:0000313" key="2">
    <source>
        <dbReference type="Proteomes" id="UP001225646"/>
    </source>
</evidence>
<dbReference type="Pfam" id="PF09661">
    <property type="entry name" value="DUF2398"/>
    <property type="match status" value="1"/>
</dbReference>
<protein>
    <submittedName>
        <fullName evidence="1">Uncharacterized protein (TIGR02678 family)</fullName>
    </submittedName>
</protein>
<comment type="caution">
    <text evidence="1">The sequence shown here is derived from an EMBL/GenBank/DDBJ whole genome shotgun (WGS) entry which is preliminary data.</text>
</comment>
<dbReference type="RefSeq" id="WP_419152638.1">
    <property type="nucleotide sequence ID" value="NZ_JAUSTR010000019.1"/>
</dbReference>
<name>A0ABT9VS08_9BACI</name>
<dbReference type="Proteomes" id="UP001225646">
    <property type="component" value="Unassembled WGS sequence"/>
</dbReference>
<dbReference type="InterPro" id="IPR013494">
    <property type="entry name" value="CHP02678"/>
</dbReference>
<dbReference type="EMBL" id="JAUSTR010000019">
    <property type="protein sequence ID" value="MDQ0163622.1"/>
    <property type="molecule type" value="Genomic_DNA"/>
</dbReference>
<organism evidence="1 2">
    <name type="scientific">Aeribacillus alveayuensis</name>
    <dbReference type="NCBI Taxonomy" id="279215"/>
    <lineage>
        <taxon>Bacteria</taxon>
        <taxon>Bacillati</taxon>
        <taxon>Bacillota</taxon>
        <taxon>Bacilli</taxon>
        <taxon>Bacillales</taxon>
        <taxon>Bacillaceae</taxon>
        <taxon>Aeribacillus</taxon>
    </lineage>
</organism>
<gene>
    <name evidence="1" type="ORF">J2S06_002728</name>
</gene>
<sequence>MEREAQLFDDKAKEALEILFENFWILREEEYEIYQMIREREHILRRYISEKFGYRLIVHRHFIKLEKIPVEPESWMGIQNFKETMDYALFCCLLAFLENKSVDEQFLLSELCEELQGMYPGPLTLDWTNYEHRKSLIRVMQAAKDFQIIKVIDGEILGFQMNDEEEVLYEVPIISRYFMRSYPKDLFQYQTMEEILEQEWQSSPSEMRRHRVYRKLFLSPVTYRTSQDDPDFYYLRNFRNRIREDIEKHTDFQFELYKNAALLTLSERRARFTLFPDQKAIMDILLQFASLIREQLEEFECNEFGQMRLTQADFEQLIKSCSEKYKHGWSKTYREGSLKQIGKELLEVMIDWKLASIEEETGMILLYPLLGRTIGHYPKDFVRSEEK</sequence>
<dbReference type="NCBIfam" id="TIGR02678">
    <property type="entry name" value="TIGR02678 family protein"/>
    <property type="match status" value="1"/>
</dbReference>
<proteinExistence type="predicted"/>